<dbReference type="InterPro" id="IPR028366">
    <property type="entry name" value="PhoU"/>
</dbReference>
<organism evidence="2 3">
    <name type="scientific">Deinococcus irradiatisoli</name>
    <dbReference type="NCBI Taxonomy" id="2202254"/>
    <lineage>
        <taxon>Bacteria</taxon>
        <taxon>Thermotogati</taxon>
        <taxon>Deinococcota</taxon>
        <taxon>Deinococci</taxon>
        <taxon>Deinococcales</taxon>
        <taxon>Deinococcaceae</taxon>
        <taxon>Deinococcus</taxon>
    </lineage>
</organism>
<protein>
    <submittedName>
        <fullName evidence="2">PhoU family transcriptional regulator</fullName>
    </submittedName>
</protein>
<dbReference type="OrthoDB" id="9814256at2"/>
<dbReference type="Gene3D" id="1.20.58.220">
    <property type="entry name" value="Phosphate transport system protein phou homolog 2, domain 2"/>
    <property type="match status" value="1"/>
</dbReference>
<dbReference type="Pfam" id="PF01895">
    <property type="entry name" value="PhoU"/>
    <property type="match status" value="2"/>
</dbReference>
<gene>
    <name evidence="2" type="ORF">DKM44_11990</name>
</gene>
<dbReference type="AlphaFoldDB" id="A0A2Z3JHJ2"/>
<feature type="domain" description="PhoU" evidence="1">
    <location>
        <begin position="104"/>
        <end position="186"/>
    </location>
</feature>
<keyword evidence="3" id="KW-1185">Reference proteome</keyword>
<sequence>MLSIALEQVSLLERAAGRGAFGGLAARTAELERETDVLEIELEDLCLCALAQPLSDADLHFYVMVFRSLADLERVGDYGQQIGRDLEALAPLVQTAALQDVLPIARLLASMLERLAYAFAERDLGGVRDVIRLDFEQVDALYEQLQRASLTRILENPEDLGAALTATRMARSLERLGDHVVNVAERLEANMVQAGD</sequence>
<evidence type="ECO:0000313" key="3">
    <source>
        <dbReference type="Proteomes" id="UP000245368"/>
    </source>
</evidence>
<dbReference type="SUPFAM" id="SSF109755">
    <property type="entry name" value="PhoU-like"/>
    <property type="match status" value="1"/>
</dbReference>
<reference evidence="2 3" key="1">
    <citation type="submission" date="2018-05" db="EMBL/GenBank/DDBJ databases">
        <title>Complete Genome Sequence of Deinococcus sp. strain 17bor-2.</title>
        <authorList>
            <person name="Srinivasan S."/>
        </authorList>
    </citation>
    <scope>NUCLEOTIDE SEQUENCE [LARGE SCALE GENOMIC DNA]</scope>
    <source>
        <strain evidence="2 3">17bor-2</strain>
    </source>
</reference>
<dbReference type="EMBL" id="CP029494">
    <property type="protein sequence ID" value="AWN24657.1"/>
    <property type="molecule type" value="Genomic_DNA"/>
</dbReference>
<proteinExistence type="predicted"/>
<dbReference type="Proteomes" id="UP000245368">
    <property type="component" value="Chromosome"/>
</dbReference>
<evidence type="ECO:0000313" key="2">
    <source>
        <dbReference type="EMBL" id="AWN24657.1"/>
    </source>
</evidence>
<accession>A0A2Z3JHJ2</accession>
<dbReference type="PANTHER" id="PTHR42930">
    <property type="entry name" value="PHOSPHATE-SPECIFIC TRANSPORT SYSTEM ACCESSORY PROTEIN PHOU"/>
    <property type="match status" value="1"/>
</dbReference>
<dbReference type="GO" id="GO:0030643">
    <property type="term" value="P:intracellular phosphate ion homeostasis"/>
    <property type="evidence" value="ECO:0007669"/>
    <property type="project" value="InterPro"/>
</dbReference>
<name>A0A2Z3JHJ2_9DEIO</name>
<dbReference type="GO" id="GO:0045936">
    <property type="term" value="P:negative regulation of phosphate metabolic process"/>
    <property type="evidence" value="ECO:0007669"/>
    <property type="project" value="InterPro"/>
</dbReference>
<dbReference type="KEGG" id="dez:DKM44_11990"/>
<evidence type="ECO:0000259" key="1">
    <source>
        <dbReference type="Pfam" id="PF01895"/>
    </source>
</evidence>
<dbReference type="InterPro" id="IPR038078">
    <property type="entry name" value="PhoU-like_sf"/>
</dbReference>
<dbReference type="PANTHER" id="PTHR42930:SF3">
    <property type="entry name" value="PHOSPHATE-SPECIFIC TRANSPORT SYSTEM ACCESSORY PROTEIN PHOU"/>
    <property type="match status" value="1"/>
</dbReference>
<feature type="domain" description="PhoU" evidence="1">
    <location>
        <begin position="23"/>
        <end position="85"/>
    </location>
</feature>
<dbReference type="InterPro" id="IPR026022">
    <property type="entry name" value="PhoU_dom"/>
</dbReference>